<evidence type="ECO:0000313" key="3">
    <source>
        <dbReference type="EMBL" id="MCP2358867.1"/>
    </source>
</evidence>
<protein>
    <submittedName>
        <fullName evidence="3">Uncharacterized protein</fullName>
    </submittedName>
</protein>
<sequence>MPDPPPTAPTSEVPEPHPAVTSAAVAGTSSPTAAGAEVPAAAGAEVPGASPAAAGAAVSGTAPAVRRLLRRARRLAAAVITLCALIGAVRLIVPATAGPDGEPPGVRRQLAFLRSALDAGAAGQAQALFPEGYFFLHVLYGLTWVELGQRDATARPRALRESRWALRQLDAPQGREPFSPDLDPPHGVFYRGWTNWLRGGVLALQPEDRRDPAELRRFTEDSAALGRAFGASRSPFLEAYPGQSWPVDSTVAVASLRLHDTLRPPRYVGTVDRWLRETRERLDPRTGLIPHRSEPGTGEPAEVARGTSQSMIQRFLVDIDPAFAAGQYLRFRDRYVVTPLGLGPAVREYPSGMDGPGDVDSGPLPLGVSLSATAVTLGAAQVRGDAPLAGALANYGELAGVPAGTPWTKRYAFGLLPVGDAFLAWSKTARPWVSRPGDPPPATVPWWWRGPLLLALAVIGTAPWAPALWRRRRGGSPAGPAPC</sequence>
<comment type="caution">
    <text evidence="3">The sequence shown here is derived from an EMBL/GenBank/DDBJ whole genome shotgun (WGS) entry which is preliminary data.</text>
</comment>
<name>A0A9X2K2W1_9ACTN</name>
<dbReference type="AlphaFoldDB" id="A0A9X2K2W1"/>
<reference evidence="3" key="1">
    <citation type="submission" date="2022-06" db="EMBL/GenBank/DDBJ databases">
        <title>Sequencing the genomes of 1000 actinobacteria strains.</title>
        <authorList>
            <person name="Klenk H.-P."/>
        </authorList>
    </citation>
    <scope>NUCLEOTIDE SEQUENCE</scope>
    <source>
        <strain evidence="3">DSM 46694</strain>
    </source>
</reference>
<evidence type="ECO:0000313" key="4">
    <source>
        <dbReference type="Proteomes" id="UP001139648"/>
    </source>
</evidence>
<feature type="compositionally biased region" description="Low complexity" evidence="1">
    <location>
        <begin position="18"/>
        <end position="38"/>
    </location>
</feature>
<accession>A0A9X2K2W1</accession>
<evidence type="ECO:0000256" key="2">
    <source>
        <dbReference type="SAM" id="Phobius"/>
    </source>
</evidence>
<feature type="region of interest" description="Disordered" evidence="1">
    <location>
        <begin position="286"/>
        <end position="305"/>
    </location>
</feature>
<dbReference type="RefSeq" id="WP_253746034.1">
    <property type="nucleotide sequence ID" value="NZ_JAMZEB010000002.1"/>
</dbReference>
<feature type="transmembrane region" description="Helical" evidence="2">
    <location>
        <begin position="75"/>
        <end position="93"/>
    </location>
</feature>
<evidence type="ECO:0000256" key="1">
    <source>
        <dbReference type="SAM" id="MobiDB-lite"/>
    </source>
</evidence>
<dbReference type="EMBL" id="JAMZEB010000002">
    <property type="protein sequence ID" value="MCP2358867.1"/>
    <property type="molecule type" value="Genomic_DNA"/>
</dbReference>
<keyword evidence="2" id="KW-0472">Membrane</keyword>
<organism evidence="3 4">
    <name type="scientific">Nonomuraea thailandensis</name>
    <dbReference type="NCBI Taxonomy" id="1188745"/>
    <lineage>
        <taxon>Bacteria</taxon>
        <taxon>Bacillati</taxon>
        <taxon>Actinomycetota</taxon>
        <taxon>Actinomycetes</taxon>
        <taxon>Streptosporangiales</taxon>
        <taxon>Streptosporangiaceae</taxon>
        <taxon>Nonomuraea</taxon>
    </lineage>
</organism>
<dbReference type="Proteomes" id="UP001139648">
    <property type="component" value="Unassembled WGS sequence"/>
</dbReference>
<gene>
    <name evidence="3" type="ORF">HD597_005887</name>
</gene>
<proteinExistence type="predicted"/>
<keyword evidence="2" id="KW-1133">Transmembrane helix</keyword>
<keyword evidence="2" id="KW-0812">Transmembrane</keyword>
<keyword evidence="4" id="KW-1185">Reference proteome</keyword>
<feature type="region of interest" description="Disordered" evidence="1">
    <location>
        <begin position="1"/>
        <end position="38"/>
    </location>
</feature>